<dbReference type="InterPro" id="IPR007561">
    <property type="entry name" value="Cell_div_SepF/SepF-rel"/>
</dbReference>
<evidence type="ECO:0000313" key="2">
    <source>
        <dbReference type="Proteomes" id="UP000238916"/>
    </source>
</evidence>
<protein>
    <submittedName>
        <fullName evidence="1">Cell division protein SepF</fullName>
    </submittedName>
</protein>
<dbReference type="InterPro" id="IPR038594">
    <property type="entry name" value="SepF-like_sf"/>
</dbReference>
<sequence>MALSKRIFDFASGAVYALDGGVLKLADNVYLLAGQGVTLQERDTSNFGL</sequence>
<gene>
    <name evidence="1" type="ORF">SBF1_9520004</name>
</gene>
<dbReference type="Gene3D" id="3.30.110.150">
    <property type="entry name" value="SepF-like protein"/>
    <property type="match status" value="1"/>
</dbReference>
<organism evidence="1 2">
    <name type="scientific">Candidatus Desulfosporosinus infrequens</name>
    <dbReference type="NCBI Taxonomy" id="2043169"/>
    <lineage>
        <taxon>Bacteria</taxon>
        <taxon>Bacillati</taxon>
        <taxon>Bacillota</taxon>
        <taxon>Clostridia</taxon>
        <taxon>Eubacteriales</taxon>
        <taxon>Desulfitobacteriaceae</taxon>
        <taxon>Desulfosporosinus</taxon>
    </lineage>
</organism>
<evidence type="ECO:0000313" key="1">
    <source>
        <dbReference type="EMBL" id="SPF56929.1"/>
    </source>
</evidence>
<keyword evidence="1" id="KW-0132">Cell division</keyword>
<dbReference type="Proteomes" id="UP000238916">
    <property type="component" value="Unassembled WGS sequence"/>
</dbReference>
<accession>A0A2U3LYK3</accession>
<name>A0A2U3LYK3_9FIRM</name>
<dbReference type="Pfam" id="PF04472">
    <property type="entry name" value="SepF"/>
    <property type="match status" value="1"/>
</dbReference>
<dbReference type="EMBL" id="OMOF01000948">
    <property type="protein sequence ID" value="SPF56929.1"/>
    <property type="molecule type" value="Genomic_DNA"/>
</dbReference>
<reference evidence="2" key="1">
    <citation type="submission" date="2018-02" db="EMBL/GenBank/DDBJ databases">
        <authorList>
            <person name="Hausmann B."/>
        </authorList>
    </citation>
    <scope>NUCLEOTIDE SEQUENCE [LARGE SCALE GENOMIC DNA]</scope>
    <source>
        <strain evidence="2">Peat soil MAG SbF1</strain>
    </source>
</reference>
<keyword evidence="1" id="KW-0131">Cell cycle</keyword>
<proteinExistence type="predicted"/>
<dbReference type="AlphaFoldDB" id="A0A2U3LYK3"/>
<dbReference type="GO" id="GO:0090529">
    <property type="term" value="P:cell septum assembly"/>
    <property type="evidence" value="ECO:0007669"/>
    <property type="project" value="InterPro"/>
</dbReference>